<dbReference type="PANTHER" id="PTHR12544">
    <property type="entry name" value="GLUTAMINASE"/>
    <property type="match status" value="1"/>
</dbReference>
<dbReference type="InterPro" id="IPR012338">
    <property type="entry name" value="Beta-lactam/transpept-like"/>
</dbReference>
<evidence type="ECO:0000256" key="1">
    <source>
        <dbReference type="ARBA" id="ARBA00011076"/>
    </source>
</evidence>
<dbReference type="Gene3D" id="3.40.710.10">
    <property type="entry name" value="DD-peptidase/beta-lactamase superfamily"/>
    <property type="match status" value="1"/>
</dbReference>
<comment type="caution">
    <text evidence="5">The sequence shown here is derived from an EMBL/GenBank/DDBJ whole genome shotgun (WGS) entry which is preliminary data.</text>
</comment>
<dbReference type="AlphaFoldDB" id="A0A7H4N3Z7"/>
<name>A0A7H4N3Z7_9ENTR</name>
<dbReference type="Proteomes" id="UP000254863">
    <property type="component" value="Unassembled WGS sequence"/>
</dbReference>
<dbReference type="GO" id="GO:0006537">
    <property type="term" value="P:glutamate biosynthetic process"/>
    <property type="evidence" value="ECO:0007669"/>
    <property type="project" value="TreeGrafter"/>
</dbReference>
<gene>
    <name evidence="5" type="primary">glsA1_2</name>
    <name evidence="5" type="ORF">NCTC11685_01894</name>
</gene>
<protein>
    <recommendedName>
        <fullName evidence="2">glutaminase</fullName>
        <ecNumber evidence="2">3.5.1.2</ecNumber>
    </recommendedName>
</protein>
<keyword evidence="3 5" id="KW-0378">Hydrolase</keyword>
<evidence type="ECO:0000256" key="2">
    <source>
        <dbReference type="ARBA" id="ARBA00012918"/>
    </source>
</evidence>
<sequence length="97" mass="10034">MAKSPFNGKQLLTASYVPQVLAEMAIAGLYDGSGKWLYTVGIPAKSGVGGGMVAVVPGQYAIAVYSPPLDAAGNSVRAQQTIEYVANATRANLFLAK</sequence>
<dbReference type="GO" id="GO:0006543">
    <property type="term" value="P:L-glutamine catabolic process"/>
    <property type="evidence" value="ECO:0007669"/>
    <property type="project" value="TreeGrafter"/>
</dbReference>
<evidence type="ECO:0000313" key="5">
    <source>
        <dbReference type="EMBL" id="STV77702.1"/>
    </source>
</evidence>
<dbReference type="Pfam" id="PF04960">
    <property type="entry name" value="Glutaminase"/>
    <property type="match status" value="1"/>
</dbReference>
<evidence type="ECO:0000256" key="3">
    <source>
        <dbReference type="ARBA" id="ARBA00022801"/>
    </source>
</evidence>
<dbReference type="InterPro" id="IPR015868">
    <property type="entry name" value="Glutaminase"/>
</dbReference>
<reference evidence="5 6" key="1">
    <citation type="submission" date="2018-06" db="EMBL/GenBank/DDBJ databases">
        <authorList>
            <consortium name="Pathogen Informatics"/>
            <person name="Doyle S."/>
        </authorList>
    </citation>
    <scope>NUCLEOTIDE SEQUENCE [LARGE SCALE GENOMIC DNA]</scope>
    <source>
        <strain evidence="5 6">NCTC11685</strain>
    </source>
</reference>
<comment type="catalytic activity">
    <reaction evidence="4">
        <text>L-glutamine + H2O = L-glutamate + NH4(+)</text>
        <dbReference type="Rhea" id="RHEA:15889"/>
        <dbReference type="ChEBI" id="CHEBI:15377"/>
        <dbReference type="ChEBI" id="CHEBI:28938"/>
        <dbReference type="ChEBI" id="CHEBI:29985"/>
        <dbReference type="ChEBI" id="CHEBI:58359"/>
        <dbReference type="EC" id="3.5.1.2"/>
    </reaction>
</comment>
<accession>A0A7H4N3Z7</accession>
<evidence type="ECO:0000313" key="6">
    <source>
        <dbReference type="Proteomes" id="UP000254863"/>
    </source>
</evidence>
<dbReference type="EMBL" id="UGMS01000001">
    <property type="protein sequence ID" value="STV77702.1"/>
    <property type="molecule type" value="Genomic_DNA"/>
</dbReference>
<evidence type="ECO:0000256" key="4">
    <source>
        <dbReference type="ARBA" id="ARBA00049534"/>
    </source>
</evidence>
<dbReference type="EC" id="3.5.1.2" evidence="2"/>
<dbReference type="PANTHER" id="PTHR12544:SF48">
    <property type="entry name" value="GLUTAMINASE 1"/>
    <property type="match status" value="1"/>
</dbReference>
<proteinExistence type="inferred from homology"/>
<organism evidence="5 6">
    <name type="scientific">Klebsiella michiganensis</name>
    <dbReference type="NCBI Taxonomy" id="1134687"/>
    <lineage>
        <taxon>Bacteria</taxon>
        <taxon>Pseudomonadati</taxon>
        <taxon>Pseudomonadota</taxon>
        <taxon>Gammaproteobacteria</taxon>
        <taxon>Enterobacterales</taxon>
        <taxon>Enterobacteriaceae</taxon>
        <taxon>Klebsiella/Raoultella group</taxon>
        <taxon>Klebsiella</taxon>
    </lineage>
</organism>
<dbReference type="GO" id="GO:0004359">
    <property type="term" value="F:glutaminase activity"/>
    <property type="evidence" value="ECO:0007669"/>
    <property type="project" value="UniProtKB-EC"/>
</dbReference>
<dbReference type="SUPFAM" id="SSF56601">
    <property type="entry name" value="beta-lactamase/transpeptidase-like"/>
    <property type="match status" value="1"/>
</dbReference>
<comment type="similarity">
    <text evidence="1">Belongs to the glutaminase family.</text>
</comment>